<dbReference type="EMBL" id="PXZH01000006">
    <property type="protein sequence ID" value="RST88729.1"/>
    <property type="molecule type" value="Genomic_DNA"/>
</dbReference>
<evidence type="ECO:0000313" key="2">
    <source>
        <dbReference type="Proteomes" id="UP000277864"/>
    </source>
</evidence>
<dbReference type="RefSeq" id="WP_125943823.1">
    <property type="nucleotide sequence ID" value="NZ_PXZH01000006.1"/>
</dbReference>
<keyword evidence="2" id="KW-1185">Reference proteome</keyword>
<sequence>MFDDLYMINSYFCLPDKIKELKIARKELETIFYSQNMATRTEYTDIGIVTRAFRLEKMVIEHNMAQELLNKRIERNELRHKYFTSYLDSLAETDVKRLYQRHALNQNVFVTEQLEEQTIDEINEIETCICLREGIFVEEKLQKVELTDDFETNLDVLTQLFAI</sequence>
<evidence type="ECO:0000313" key="1">
    <source>
        <dbReference type="EMBL" id="RST88729.1"/>
    </source>
</evidence>
<protein>
    <submittedName>
        <fullName evidence="1">Uncharacterized protein</fullName>
    </submittedName>
</protein>
<dbReference type="AlphaFoldDB" id="A0A3S0AWG4"/>
<organism evidence="1 2">
    <name type="scientific">Vagococcus humatus</name>
    <dbReference type="NCBI Taxonomy" id="1889241"/>
    <lineage>
        <taxon>Bacteria</taxon>
        <taxon>Bacillati</taxon>
        <taxon>Bacillota</taxon>
        <taxon>Bacilli</taxon>
        <taxon>Lactobacillales</taxon>
        <taxon>Enterococcaceae</taxon>
        <taxon>Vagococcus</taxon>
    </lineage>
</organism>
<comment type="caution">
    <text evidence="1">The sequence shown here is derived from an EMBL/GenBank/DDBJ whole genome shotgun (WGS) entry which is preliminary data.</text>
</comment>
<dbReference type="OrthoDB" id="2181747at2"/>
<dbReference type="Proteomes" id="UP000277864">
    <property type="component" value="Unassembled WGS sequence"/>
</dbReference>
<gene>
    <name evidence="1" type="ORF">C7P63_09005</name>
</gene>
<proteinExistence type="predicted"/>
<name>A0A3S0AWG4_9ENTE</name>
<accession>A0A3S0AWG4</accession>
<reference evidence="1 2" key="1">
    <citation type="submission" date="2018-03" db="EMBL/GenBank/DDBJ databases">
        <authorList>
            <person name="Gulvik C.A."/>
        </authorList>
    </citation>
    <scope>NUCLEOTIDE SEQUENCE [LARGE SCALE GENOMIC DNA]</scope>
    <source>
        <strain evidence="1 2">JCM 31581</strain>
    </source>
</reference>